<organism evidence="1 2">
    <name type="scientific">Vibrio phage nt-1</name>
    <dbReference type="NCBI Taxonomy" id="115992"/>
    <lineage>
        <taxon>Viruses</taxon>
        <taxon>Duplodnaviria</taxon>
        <taxon>Heunggongvirae</taxon>
        <taxon>Uroviricota</taxon>
        <taxon>Caudoviricetes</taxon>
        <taxon>Pantevenvirales</taxon>
        <taxon>Straboviridae</taxon>
        <taxon>Mylasvirus</taxon>
        <taxon>Mylasvirus persius</taxon>
    </lineage>
</organism>
<gene>
    <name evidence="1" type="ORF">VPFG_00064</name>
</gene>
<evidence type="ECO:0000313" key="1">
    <source>
        <dbReference type="EMBL" id="AGN30067.1"/>
    </source>
</evidence>
<name>R9TIZ4_9CAUD</name>
<evidence type="ECO:0000313" key="2">
    <source>
        <dbReference type="Proteomes" id="UP000201461"/>
    </source>
</evidence>
<dbReference type="EMBL" id="HQ317393">
    <property type="protein sequence ID" value="AGN30067.1"/>
    <property type="molecule type" value="Genomic_DNA"/>
</dbReference>
<sequence>MSYETDICTPESVGNVYVSKIPDGVLFKKHAWSDAMGYYVHMDMFYLTEVAIALSEHIGLTDLFGVYSK</sequence>
<dbReference type="GeneID" id="15926517"/>
<accession>R9TIZ4</accession>
<reference evidence="1 2" key="1">
    <citation type="journal article" date="2014" name="Genome Biol. Evol.">
        <title>Composite Conserved Promoter-Terminator Motifs (PeSLs) that Mediate Modular Shuffling in the Diverse T4-Like Myoviruses.</title>
        <authorList>
            <person name="Comeau A.M."/>
            <person name="Arbiol C."/>
            <person name="Krisch H.M."/>
        </authorList>
    </citation>
    <scope>NUCLEOTIDE SEQUENCE [LARGE SCALE GENOMIC DNA]</scope>
</reference>
<dbReference type="RefSeq" id="YP_008125216.1">
    <property type="nucleotide sequence ID" value="NC_021529.2"/>
</dbReference>
<protein>
    <submittedName>
        <fullName evidence="1">Uncharacterized protein</fullName>
    </submittedName>
</protein>
<keyword evidence="2" id="KW-1185">Reference proteome</keyword>
<dbReference type="KEGG" id="vg:15926517"/>
<proteinExistence type="predicted"/>
<dbReference type="Proteomes" id="UP000201461">
    <property type="component" value="Segment"/>
</dbReference>